<evidence type="ECO:0000313" key="10">
    <source>
        <dbReference type="Proteomes" id="UP000253594"/>
    </source>
</evidence>
<evidence type="ECO:0000256" key="5">
    <source>
        <dbReference type="ARBA" id="ARBA00022777"/>
    </source>
</evidence>
<dbReference type="CDD" id="cd06225">
    <property type="entry name" value="HAMP"/>
    <property type="match status" value="1"/>
</dbReference>
<evidence type="ECO:0000256" key="1">
    <source>
        <dbReference type="ARBA" id="ARBA00000085"/>
    </source>
</evidence>
<dbReference type="SUPFAM" id="SSF47384">
    <property type="entry name" value="Homodimeric domain of signal transducing histidine kinase"/>
    <property type="match status" value="1"/>
</dbReference>
<evidence type="ECO:0000259" key="8">
    <source>
        <dbReference type="PROSITE" id="PS50885"/>
    </source>
</evidence>
<keyword evidence="7" id="KW-1133">Transmembrane helix</keyword>
<gene>
    <name evidence="9" type="ORF">DT376_19850</name>
</gene>
<name>A0A367M7A8_PSEAI</name>
<sequence>MRSLFWRILAAFWLALLLVAGLSILLGRALNQDTWIIARHPGLKDLAEQWTALYEEQGSYAAQGLLEQRRRDYGISIQVLDESGQRLVDGTYLPRPHHRPPRTSDRNLPRFPWRQLSQEYVSPQSNHTYLFIYRIPHPELEAWHRGSLLWPLSALGIALVVLTLFSLLLTLSITRPLNRLRRAVHDLGQTAYQKDSLARLARRGDELGTLARDFNRMGERLQSLIGSQRQLLRDVSHELRSPLARLRIALALAE</sequence>
<proteinExistence type="predicted"/>
<dbReference type="SMART" id="SM00304">
    <property type="entry name" value="HAMP"/>
    <property type="match status" value="1"/>
</dbReference>
<dbReference type="EMBL" id="QORE01000697">
    <property type="protein sequence ID" value="RCI73152.1"/>
    <property type="molecule type" value="Genomic_DNA"/>
</dbReference>
<keyword evidence="7" id="KW-0472">Membrane</keyword>
<keyword evidence="4" id="KW-0808">Transferase</keyword>
<keyword evidence="7" id="KW-0812">Transmembrane</keyword>
<dbReference type="InterPro" id="IPR003660">
    <property type="entry name" value="HAMP_dom"/>
</dbReference>
<dbReference type="Gene3D" id="1.10.287.130">
    <property type="match status" value="1"/>
</dbReference>
<dbReference type="Gene3D" id="1.10.8.500">
    <property type="entry name" value="HAMP domain in histidine kinase"/>
    <property type="match status" value="1"/>
</dbReference>
<evidence type="ECO:0000256" key="6">
    <source>
        <dbReference type="ARBA" id="ARBA00023012"/>
    </source>
</evidence>
<dbReference type="GO" id="GO:0016020">
    <property type="term" value="C:membrane"/>
    <property type="evidence" value="ECO:0007669"/>
    <property type="project" value="InterPro"/>
</dbReference>
<dbReference type="PANTHER" id="PTHR45436">
    <property type="entry name" value="SENSOR HISTIDINE KINASE YKOH"/>
    <property type="match status" value="1"/>
</dbReference>
<reference evidence="9 10" key="1">
    <citation type="submission" date="2018-07" db="EMBL/GenBank/DDBJ databases">
        <title>Mechanisms of high-level aminoglycoside resistance among Gram-negative pathogens in Brazil.</title>
        <authorList>
            <person name="Ballaben A.S."/>
            <person name="Darini A.L.C."/>
            <person name="Doi Y."/>
        </authorList>
    </citation>
    <scope>NUCLEOTIDE SEQUENCE [LARGE SCALE GENOMIC DNA]</scope>
    <source>
        <strain evidence="9 10">B2-305</strain>
    </source>
</reference>
<evidence type="ECO:0000256" key="4">
    <source>
        <dbReference type="ARBA" id="ARBA00022679"/>
    </source>
</evidence>
<dbReference type="InterPro" id="IPR003661">
    <property type="entry name" value="HisK_dim/P_dom"/>
</dbReference>
<accession>A0A367M7A8</accession>
<dbReference type="Proteomes" id="UP000253594">
    <property type="component" value="Unassembled WGS sequence"/>
</dbReference>
<protein>
    <recommendedName>
        <fullName evidence="2">histidine kinase</fullName>
        <ecNumber evidence="2">2.7.13.3</ecNumber>
    </recommendedName>
</protein>
<dbReference type="SUPFAM" id="SSF158472">
    <property type="entry name" value="HAMP domain-like"/>
    <property type="match status" value="1"/>
</dbReference>
<comment type="catalytic activity">
    <reaction evidence="1">
        <text>ATP + protein L-histidine = ADP + protein N-phospho-L-histidine.</text>
        <dbReference type="EC" id="2.7.13.3"/>
    </reaction>
</comment>
<dbReference type="EC" id="2.7.13.3" evidence="2"/>
<evidence type="ECO:0000256" key="2">
    <source>
        <dbReference type="ARBA" id="ARBA00012438"/>
    </source>
</evidence>
<organism evidence="9 10">
    <name type="scientific">Pseudomonas aeruginosa</name>
    <dbReference type="NCBI Taxonomy" id="287"/>
    <lineage>
        <taxon>Bacteria</taxon>
        <taxon>Pseudomonadati</taxon>
        <taxon>Pseudomonadota</taxon>
        <taxon>Gammaproteobacteria</taxon>
        <taxon>Pseudomonadales</taxon>
        <taxon>Pseudomonadaceae</taxon>
        <taxon>Pseudomonas</taxon>
    </lineage>
</organism>
<dbReference type="GO" id="GO:0000155">
    <property type="term" value="F:phosphorelay sensor kinase activity"/>
    <property type="evidence" value="ECO:0007669"/>
    <property type="project" value="InterPro"/>
</dbReference>
<dbReference type="InterPro" id="IPR036097">
    <property type="entry name" value="HisK_dim/P_sf"/>
</dbReference>
<dbReference type="AlphaFoldDB" id="A0A367M7A8"/>
<dbReference type="PANTHER" id="PTHR45436:SF5">
    <property type="entry name" value="SENSOR HISTIDINE KINASE TRCS"/>
    <property type="match status" value="1"/>
</dbReference>
<dbReference type="CDD" id="cd00082">
    <property type="entry name" value="HisKA"/>
    <property type="match status" value="1"/>
</dbReference>
<evidence type="ECO:0000313" key="9">
    <source>
        <dbReference type="EMBL" id="RCI73152.1"/>
    </source>
</evidence>
<feature type="domain" description="HAMP" evidence="8">
    <location>
        <begin position="171"/>
        <end position="226"/>
    </location>
</feature>
<evidence type="ECO:0000256" key="3">
    <source>
        <dbReference type="ARBA" id="ARBA00022553"/>
    </source>
</evidence>
<feature type="transmembrane region" description="Helical" evidence="7">
    <location>
        <begin position="148"/>
        <end position="173"/>
    </location>
</feature>
<keyword evidence="5" id="KW-0418">Kinase</keyword>
<keyword evidence="3" id="KW-0597">Phosphoprotein</keyword>
<dbReference type="Pfam" id="PF00672">
    <property type="entry name" value="HAMP"/>
    <property type="match status" value="1"/>
</dbReference>
<dbReference type="PROSITE" id="PS50885">
    <property type="entry name" value="HAMP"/>
    <property type="match status" value="1"/>
</dbReference>
<feature type="non-terminal residue" evidence="9">
    <location>
        <position position="254"/>
    </location>
</feature>
<keyword evidence="6" id="KW-0902">Two-component regulatory system</keyword>
<dbReference type="InterPro" id="IPR050428">
    <property type="entry name" value="TCS_sensor_his_kinase"/>
</dbReference>
<comment type="caution">
    <text evidence="9">The sequence shown here is derived from an EMBL/GenBank/DDBJ whole genome shotgun (WGS) entry which is preliminary data.</text>
</comment>
<evidence type="ECO:0000256" key="7">
    <source>
        <dbReference type="SAM" id="Phobius"/>
    </source>
</evidence>